<protein>
    <recommendedName>
        <fullName evidence="2">Peptidase A2 domain-containing protein</fullName>
    </recommendedName>
</protein>
<dbReference type="GO" id="GO:0004190">
    <property type="term" value="F:aspartic-type endopeptidase activity"/>
    <property type="evidence" value="ECO:0007669"/>
    <property type="project" value="InterPro"/>
</dbReference>
<evidence type="ECO:0000313" key="3">
    <source>
        <dbReference type="EMBL" id="BBO32978.1"/>
    </source>
</evidence>
<dbReference type="SUPFAM" id="SSF50630">
    <property type="entry name" value="Acid proteases"/>
    <property type="match status" value="1"/>
</dbReference>
<evidence type="ECO:0000313" key="4">
    <source>
        <dbReference type="Proteomes" id="UP000326837"/>
    </source>
</evidence>
<name>A0A5K7X8X0_9BACT</name>
<gene>
    <name evidence="3" type="ORF">PLANPX_2590</name>
</gene>
<dbReference type="EMBL" id="AP021861">
    <property type="protein sequence ID" value="BBO32978.1"/>
    <property type="molecule type" value="Genomic_DNA"/>
</dbReference>
<dbReference type="Proteomes" id="UP000326837">
    <property type="component" value="Chromosome"/>
</dbReference>
<evidence type="ECO:0000259" key="2">
    <source>
        <dbReference type="PROSITE" id="PS50175"/>
    </source>
</evidence>
<dbReference type="InterPro" id="IPR001969">
    <property type="entry name" value="Aspartic_peptidase_AS"/>
</dbReference>
<dbReference type="GO" id="GO:0006508">
    <property type="term" value="P:proteolysis"/>
    <property type="evidence" value="ECO:0007669"/>
    <property type="project" value="InterPro"/>
</dbReference>
<dbReference type="InterPro" id="IPR001995">
    <property type="entry name" value="Peptidase_A2_cat"/>
</dbReference>
<dbReference type="InterPro" id="IPR021109">
    <property type="entry name" value="Peptidase_aspartic_dom_sf"/>
</dbReference>
<feature type="domain" description="Peptidase A2" evidence="2">
    <location>
        <begin position="39"/>
        <end position="76"/>
    </location>
</feature>
<dbReference type="Pfam" id="PF13650">
    <property type="entry name" value="Asp_protease_2"/>
    <property type="match status" value="1"/>
</dbReference>
<dbReference type="Gene3D" id="2.40.70.10">
    <property type="entry name" value="Acid Proteases"/>
    <property type="match status" value="1"/>
</dbReference>
<keyword evidence="1" id="KW-0378">Hydrolase</keyword>
<evidence type="ECO:0000256" key="1">
    <source>
        <dbReference type="ARBA" id="ARBA00022801"/>
    </source>
</evidence>
<proteinExistence type="predicted"/>
<dbReference type="KEGG" id="lpav:PLANPX_2590"/>
<reference evidence="4" key="1">
    <citation type="submission" date="2019-10" db="EMBL/GenBank/DDBJ databases">
        <title>Lacipirellula parvula gen. nov., sp. nov., representing a lineage of planctomycetes widespread in freshwater anoxic habitats, and description of the family Lacipirellulaceae.</title>
        <authorList>
            <person name="Dedysh S.N."/>
            <person name="Kulichevskaya I.S."/>
            <person name="Beletsky A.V."/>
            <person name="Rakitin A.L."/>
            <person name="Mardanov A.V."/>
            <person name="Ivanova A.A."/>
            <person name="Saltykova V.X."/>
            <person name="Rijpstra W.I.C."/>
            <person name="Sinninghe Damste J.S."/>
            <person name="Ravin N.V."/>
        </authorList>
    </citation>
    <scope>NUCLEOTIDE SEQUENCE [LARGE SCALE GENOMIC DNA]</scope>
    <source>
        <strain evidence="4">PX69</strain>
    </source>
</reference>
<accession>A0A5K7X8X0</accession>
<dbReference type="RefSeq" id="WP_152098851.1">
    <property type="nucleotide sequence ID" value="NZ_AP021861.1"/>
</dbReference>
<keyword evidence="4" id="KW-1185">Reference proteome</keyword>
<dbReference type="AlphaFoldDB" id="A0A5K7X8X0"/>
<organism evidence="3 4">
    <name type="scientific">Lacipirellula parvula</name>
    <dbReference type="NCBI Taxonomy" id="2650471"/>
    <lineage>
        <taxon>Bacteria</taxon>
        <taxon>Pseudomonadati</taxon>
        <taxon>Planctomycetota</taxon>
        <taxon>Planctomycetia</taxon>
        <taxon>Pirellulales</taxon>
        <taxon>Lacipirellulaceae</taxon>
        <taxon>Lacipirellula</taxon>
    </lineage>
</organism>
<dbReference type="PROSITE" id="PS50175">
    <property type="entry name" value="ASP_PROT_RETROV"/>
    <property type="match status" value="1"/>
</dbReference>
<sequence>MKFNYRRYRVQYADGAGPATVYRPVVPLAIHGPRAMVRRMALVDTGADFTLLPSSLGQELGVAFDAQNMIELTGIGEAVISASPATVAFELRQGEETVRWQGRAYFADQDYLLLGNEGFLEQFRATFDWSQKMLELLPNG</sequence>
<dbReference type="PROSITE" id="PS00141">
    <property type="entry name" value="ASP_PROTEASE"/>
    <property type="match status" value="1"/>
</dbReference>